<keyword evidence="2" id="KW-0813">Transport</keyword>
<comment type="subcellular location">
    <subcellularLocation>
        <location evidence="1">Endoplasmic reticulum membrane</location>
        <topology evidence="1">Single-pass type IV membrane protein</topology>
    </subcellularLocation>
</comment>
<dbReference type="PANTHER" id="PTHR12825:SF0">
    <property type="entry name" value="VESICLE TRANSPORT PROTEIN SEC20"/>
    <property type="match status" value="1"/>
</dbReference>
<evidence type="ECO:0000259" key="12">
    <source>
        <dbReference type="Pfam" id="PF03908"/>
    </source>
</evidence>
<dbReference type="GO" id="GO:0031201">
    <property type="term" value="C:SNARE complex"/>
    <property type="evidence" value="ECO:0007669"/>
    <property type="project" value="TreeGrafter"/>
</dbReference>
<protein>
    <submittedName>
        <fullName evidence="13">Sec20-domain-containing protein</fullName>
    </submittedName>
</protein>
<dbReference type="OrthoDB" id="46868at2759"/>
<dbReference type="PANTHER" id="PTHR12825">
    <property type="entry name" value="BNIP1-RELATED"/>
    <property type="match status" value="1"/>
</dbReference>
<evidence type="ECO:0000256" key="5">
    <source>
        <dbReference type="ARBA" id="ARBA00022892"/>
    </source>
</evidence>
<evidence type="ECO:0000256" key="1">
    <source>
        <dbReference type="ARBA" id="ARBA00004163"/>
    </source>
</evidence>
<dbReference type="GO" id="GO:0006890">
    <property type="term" value="P:retrograde vesicle-mediated transport, Golgi to endoplasmic reticulum"/>
    <property type="evidence" value="ECO:0007669"/>
    <property type="project" value="InterPro"/>
</dbReference>
<feature type="transmembrane region" description="Helical" evidence="11">
    <location>
        <begin position="214"/>
        <end position="231"/>
    </location>
</feature>
<evidence type="ECO:0000256" key="3">
    <source>
        <dbReference type="ARBA" id="ARBA00022692"/>
    </source>
</evidence>
<evidence type="ECO:0000256" key="8">
    <source>
        <dbReference type="ARBA" id="ARBA00023136"/>
    </source>
</evidence>
<evidence type="ECO:0000256" key="11">
    <source>
        <dbReference type="SAM" id="Phobius"/>
    </source>
</evidence>
<evidence type="ECO:0000256" key="7">
    <source>
        <dbReference type="ARBA" id="ARBA00023054"/>
    </source>
</evidence>
<keyword evidence="6 11" id="KW-1133">Transmembrane helix</keyword>
<evidence type="ECO:0000256" key="6">
    <source>
        <dbReference type="ARBA" id="ARBA00022989"/>
    </source>
</evidence>
<dbReference type="GO" id="GO:0005789">
    <property type="term" value="C:endoplasmic reticulum membrane"/>
    <property type="evidence" value="ECO:0007669"/>
    <property type="project" value="UniProtKB-SubCell"/>
</dbReference>
<organism evidence="13 14">
    <name type="scientific">Crepidotus variabilis</name>
    <dbReference type="NCBI Taxonomy" id="179855"/>
    <lineage>
        <taxon>Eukaryota</taxon>
        <taxon>Fungi</taxon>
        <taxon>Dikarya</taxon>
        <taxon>Basidiomycota</taxon>
        <taxon>Agaricomycotina</taxon>
        <taxon>Agaricomycetes</taxon>
        <taxon>Agaricomycetidae</taxon>
        <taxon>Agaricales</taxon>
        <taxon>Agaricineae</taxon>
        <taxon>Crepidotaceae</taxon>
        <taxon>Crepidotus</taxon>
    </lineage>
</organism>
<dbReference type="EMBL" id="MU157824">
    <property type="protein sequence ID" value="KAF9535608.1"/>
    <property type="molecule type" value="Genomic_DNA"/>
</dbReference>
<dbReference type="Pfam" id="PF03908">
    <property type="entry name" value="Sec20"/>
    <property type="match status" value="1"/>
</dbReference>
<comment type="caution">
    <text evidence="13">The sequence shown here is derived from an EMBL/GenBank/DDBJ whole genome shotgun (WGS) entry which is preliminary data.</text>
</comment>
<dbReference type="InterPro" id="IPR005606">
    <property type="entry name" value="Sec20"/>
</dbReference>
<dbReference type="GO" id="GO:0005484">
    <property type="term" value="F:SNAP receptor activity"/>
    <property type="evidence" value="ECO:0007669"/>
    <property type="project" value="InterPro"/>
</dbReference>
<keyword evidence="4" id="KW-0256">Endoplasmic reticulum</keyword>
<dbReference type="InterPro" id="IPR056173">
    <property type="entry name" value="Sec20_C"/>
</dbReference>
<feature type="domain" description="Sec20 C-terminal" evidence="12">
    <location>
        <begin position="146"/>
        <end position="235"/>
    </location>
</feature>
<gene>
    <name evidence="13" type="ORF">CPB83DRAFT_878747</name>
</gene>
<comment type="similarity">
    <text evidence="9">Belongs to the SEC20 family.</text>
</comment>
<keyword evidence="5" id="KW-0931">ER-Golgi transport</keyword>
<keyword evidence="7" id="KW-0175">Coiled coil</keyword>
<accession>A0A9P6JWX5</accession>
<evidence type="ECO:0000256" key="9">
    <source>
        <dbReference type="ARBA" id="ARBA00037934"/>
    </source>
</evidence>
<keyword evidence="8 11" id="KW-0472">Membrane</keyword>
<dbReference type="AlphaFoldDB" id="A0A9P6JWX5"/>
<keyword evidence="14" id="KW-1185">Reference proteome</keyword>
<evidence type="ECO:0000256" key="4">
    <source>
        <dbReference type="ARBA" id="ARBA00022824"/>
    </source>
</evidence>
<evidence type="ECO:0000313" key="14">
    <source>
        <dbReference type="Proteomes" id="UP000807306"/>
    </source>
</evidence>
<sequence>MPPIPSRLPQETLSLISAAERRYKHVNEVGIPNLHKCTGPLKAQQMLSEEIRDDTVLLTQQIEELEMTVDDLSGEKNRRDLKGIVDDFKSKLDRLRRDTRTALLASKRVIDSKSKSNRDELLATSSISEKQTSSEKTTEDVLMKANSDVTDALRRTVALMQSELEKSVLSTQLLDSSTKSLESTSFQHDALSSVMTTSKHLITALEKSDWLDKLLILSAFSFFILVVLFIVKQRIVDKSIRIAFWWTRFIPSFGDDAALLSETEKGTAGAVAEVSSVIASVTTSLAVPVSSIISSVLSSSTLSQATSLGGASPEASPSPTDSPISSVLEGSLVPNPIPPADPLVHVEL</sequence>
<evidence type="ECO:0000313" key="13">
    <source>
        <dbReference type="EMBL" id="KAF9535608.1"/>
    </source>
</evidence>
<reference evidence="13" key="1">
    <citation type="submission" date="2020-11" db="EMBL/GenBank/DDBJ databases">
        <authorList>
            <consortium name="DOE Joint Genome Institute"/>
            <person name="Ahrendt S."/>
            <person name="Riley R."/>
            <person name="Andreopoulos W."/>
            <person name="Labutti K."/>
            <person name="Pangilinan J."/>
            <person name="Ruiz-Duenas F.J."/>
            <person name="Barrasa J.M."/>
            <person name="Sanchez-Garcia M."/>
            <person name="Camarero S."/>
            <person name="Miyauchi S."/>
            <person name="Serrano A."/>
            <person name="Linde D."/>
            <person name="Babiker R."/>
            <person name="Drula E."/>
            <person name="Ayuso-Fernandez I."/>
            <person name="Pacheco R."/>
            <person name="Padilla G."/>
            <person name="Ferreira P."/>
            <person name="Barriuso J."/>
            <person name="Kellner H."/>
            <person name="Castanera R."/>
            <person name="Alfaro M."/>
            <person name="Ramirez L."/>
            <person name="Pisabarro A.G."/>
            <person name="Kuo A."/>
            <person name="Tritt A."/>
            <person name="Lipzen A."/>
            <person name="He G."/>
            <person name="Yan M."/>
            <person name="Ng V."/>
            <person name="Cullen D."/>
            <person name="Martin F."/>
            <person name="Rosso M.-N."/>
            <person name="Henrissat B."/>
            <person name="Hibbett D."/>
            <person name="Martinez A.T."/>
            <person name="Grigoriev I.V."/>
        </authorList>
    </citation>
    <scope>NUCLEOTIDE SEQUENCE</scope>
    <source>
        <strain evidence="13">CBS 506.95</strain>
    </source>
</reference>
<evidence type="ECO:0000256" key="10">
    <source>
        <dbReference type="SAM" id="MobiDB-lite"/>
    </source>
</evidence>
<feature type="compositionally biased region" description="Polar residues" evidence="10">
    <location>
        <begin position="315"/>
        <end position="325"/>
    </location>
</feature>
<keyword evidence="3 11" id="KW-0812">Transmembrane</keyword>
<proteinExistence type="inferred from homology"/>
<feature type="region of interest" description="Disordered" evidence="10">
    <location>
        <begin position="308"/>
        <end position="328"/>
    </location>
</feature>
<name>A0A9P6JWX5_9AGAR</name>
<evidence type="ECO:0000256" key="2">
    <source>
        <dbReference type="ARBA" id="ARBA00022448"/>
    </source>
</evidence>
<dbReference type="Proteomes" id="UP000807306">
    <property type="component" value="Unassembled WGS sequence"/>
</dbReference>